<feature type="transmembrane region" description="Helical" evidence="1">
    <location>
        <begin position="66"/>
        <end position="85"/>
    </location>
</feature>
<reference evidence="2 3" key="1">
    <citation type="submission" date="2017-01" db="EMBL/GenBank/DDBJ databases">
        <authorList>
            <person name="Erauso G."/>
        </authorList>
    </citation>
    <scope>NUCLEOTIDE SEQUENCE [LARGE SCALE GENOMIC DNA]</scope>
    <source>
        <strain evidence="2">MESINF1</strain>
    </source>
</reference>
<evidence type="ECO:0000313" key="3">
    <source>
        <dbReference type="Proteomes" id="UP000250796"/>
    </source>
</evidence>
<feature type="transmembrane region" description="Helical" evidence="1">
    <location>
        <begin position="38"/>
        <end position="59"/>
    </location>
</feature>
<keyword evidence="3" id="KW-1185">Reference proteome</keyword>
<dbReference type="AlphaFoldDB" id="A0A7Z7LGU0"/>
<gene>
    <name evidence="2" type="ORF">MESINF_2257</name>
</gene>
<dbReference type="RefSeq" id="WP_169699816.1">
    <property type="nucleotide sequence ID" value="NZ_LS974202.1"/>
</dbReference>
<keyword evidence="1" id="KW-0812">Transmembrane</keyword>
<accession>A0A7Z7LGU0</accession>
<name>A0A7Z7LGU0_9BACT</name>
<evidence type="ECO:0000313" key="2">
    <source>
        <dbReference type="EMBL" id="SSC13697.1"/>
    </source>
</evidence>
<keyword evidence="1" id="KW-1133">Transmembrane helix</keyword>
<dbReference type="Proteomes" id="UP000250796">
    <property type="component" value="Chromosome MESINF"/>
</dbReference>
<feature type="transmembrane region" description="Helical" evidence="1">
    <location>
        <begin position="12"/>
        <end position="32"/>
    </location>
</feature>
<dbReference type="EMBL" id="LS974202">
    <property type="protein sequence ID" value="SSC13697.1"/>
    <property type="molecule type" value="Genomic_DNA"/>
</dbReference>
<proteinExistence type="predicted"/>
<evidence type="ECO:0000256" key="1">
    <source>
        <dbReference type="SAM" id="Phobius"/>
    </source>
</evidence>
<sequence>MIETRTLTIKIAVIMALLTLVESAFLSFLPLGGAEYGVFYGTTFSLLAFLLIVSDAGLLMMEGRRFIWGFALRYVIFGICLASSAMYSTGFFFGSFVGLMNLKISAMIFGRWLCEN</sequence>
<organism evidence="2 3">
    <name type="scientific">Mesotoga infera</name>
    <dbReference type="NCBI Taxonomy" id="1236046"/>
    <lineage>
        <taxon>Bacteria</taxon>
        <taxon>Thermotogati</taxon>
        <taxon>Thermotogota</taxon>
        <taxon>Thermotogae</taxon>
        <taxon>Kosmotogales</taxon>
        <taxon>Kosmotogaceae</taxon>
        <taxon>Mesotoga</taxon>
    </lineage>
</organism>
<dbReference type="KEGG" id="minf:MESINF_2257"/>
<protein>
    <submittedName>
        <fullName evidence="2">Uncharacterized protein</fullName>
    </submittedName>
</protein>
<keyword evidence="1" id="KW-0472">Membrane</keyword>